<feature type="compositionally biased region" description="Polar residues" evidence="1">
    <location>
        <begin position="1091"/>
        <end position="1116"/>
    </location>
</feature>
<feature type="compositionally biased region" description="Polar residues" evidence="1">
    <location>
        <begin position="761"/>
        <end position="790"/>
    </location>
</feature>
<feature type="compositionally biased region" description="Acidic residues" evidence="1">
    <location>
        <begin position="1177"/>
        <end position="1188"/>
    </location>
</feature>
<dbReference type="InterPro" id="IPR042403">
    <property type="entry name" value="Spt21/Ams2"/>
</dbReference>
<dbReference type="GO" id="GO:0030466">
    <property type="term" value="P:silent mating-type cassette heterochromatin formation"/>
    <property type="evidence" value="ECO:0007669"/>
    <property type="project" value="TreeGrafter"/>
</dbReference>
<reference evidence="3 4" key="1">
    <citation type="journal article" date="2016" name="Front. Microbiol.">
        <title>Genome and transcriptome sequences reveal the specific parasitism of the nematophagous Purpureocillium lilacinum 36-1.</title>
        <authorList>
            <person name="Xie J."/>
            <person name="Li S."/>
            <person name="Mo C."/>
            <person name="Xiao X."/>
            <person name="Peng D."/>
            <person name="Wang G."/>
            <person name="Xiao Y."/>
        </authorList>
    </citation>
    <scope>NUCLEOTIDE SEQUENCE [LARGE SCALE GENOMIC DNA]</scope>
    <source>
        <strain evidence="3 4">36-1</strain>
    </source>
</reference>
<protein>
    <recommendedName>
        <fullName evidence="2">Ams2/SPT21 N-terminal domain-containing protein</fullName>
    </recommendedName>
</protein>
<dbReference type="Pfam" id="PF25823">
    <property type="entry name" value="Ams2-SPT21_N"/>
    <property type="match status" value="1"/>
</dbReference>
<dbReference type="PANTHER" id="PTHR39147">
    <property type="entry name" value="PROTEIN SPT21"/>
    <property type="match status" value="1"/>
</dbReference>
<dbReference type="GO" id="GO:0000183">
    <property type="term" value="P:rDNA heterochromatin formation"/>
    <property type="evidence" value="ECO:0007669"/>
    <property type="project" value="TreeGrafter"/>
</dbReference>
<feature type="compositionally biased region" description="Low complexity" evidence="1">
    <location>
        <begin position="516"/>
        <end position="534"/>
    </location>
</feature>
<dbReference type="Gene3D" id="3.30.50.10">
    <property type="entry name" value="Erythroid Transcription Factor GATA-1, subunit A"/>
    <property type="match status" value="1"/>
</dbReference>
<feature type="compositionally biased region" description="Basic residues" evidence="1">
    <location>
        <begin position="1028"/>
        <end position="1044"/>
    </location>
</feature>
<evidence type="ECO:0000256" key="1">
    <source>
        <dbReference type="SAM" id="MobiDB-lite"/>
    </source>
</evidence>
<feature type="compositionally biased region" description="Polar residues" evidence="1">
    <location>
        <begin position="723"/>
        <end position="733"/>
    </location>
</feature>
<name>A0A2U3E5U8_PURLI</name>
<feature type="compositionally biased region" description="Pro residues" evidence="1">
    <location>
        <begin position="535"/>
        <end position="544"/>
    </location>
</feature>
<dbReference type="InterPro" id="IPR013088">
    <property type="entry name" value="Znf_NHR/GATA"/>
</dbReference>
<organism evidence="3 4">
    <name type="scientific">Purpureocillium lilacinum</name>
    <name type="common">Paecilomyces lilacinus</name>
    <dbReference type="NCBI Taxonomy" id="33203"/>
    <lineage>
        <taxon>Eukaryota</taxon>
        <taxon>Fungi</taxon>
        <taxon>Dikarya</taxon>
        <taxon>Ascomycota</taxon>
        <taxon>Pezizomycotina</taxon>
        <taxon>Sordariomycetes</taxon>
        <taxon>Hypocreomycetidae</taxon>
        <taxon>Hypocreales</taxon>
        <taxon>Ophiocordycipitaceae</taxon>
        <taxon>Purpureocillium</taxon>
    </lineage>
</organism>
<dbReference type="InterPro" id="IPR057725">
    <property type="entry name" value="Ams2-SPT21_N"/>
</dbReference>
<proteinExistence type="predicted"/>
<feature type="compositionally biased region" description="Basic residues" evidence="1">
    <location>
        <begin position="342"/>
        <end position="360"/>
    </location>
</feature>
<evidence type="ECO:0000259" key="2">
    <source>
        <dbReference type="Pfam" id="PF25823"/>
    </source>
</evidence>
<feature type="compositionally biased region" description="Polar residues" evidence="1">
    <location>
        <begin position="295"/>
        <end position="308"/>
    </location>
</feature>
<feature type="compositionally biased region" description="Polar residues" evidence="1">
    <location>
        <begin position="1229"/>
        <end position="1239"/>
    </location>
</feature>
<dbReference type="SUPFAM" id="SSF57716">
    <property type="entry name" value="Glucocorticoid receptor-like (DNA-binding domain)"/>
    <property type="match status" value="1"/>
</dbReference>
<feature type="domain" description="Ams2/SPT21 N-terminal" evidence="2">
    <location>
        <begin position="41"/>
        <end position="174"/>
    </location>
</feature>
<feature type="region of interest" description="Disordered" evidence="1">
    <location>
        <begin position="259"/>
        <end position="310"/>
    </location>
</feature>
<feature type="region of interest" description="Disordered" evidence="1">
    <location>
        <begin position="1342"/>
        <end position="1375"/>
    </location>
</feature>
<feature type="region of interest" description="Disordered" evidence="1">
    <location>
        <begin position="1169"/>
        <end position="1290"/>
    </location>
</feature>
<feature type="region of interest" description="Disordered" evidence="1">
    <location>
        <begin position="1022"/>
        <end position="1119"/>
    </location>
</feature>
<dbReference type="PANTHER" id="PTHR39147:SF1">
    <property type="entry name" value="PROTEIN SPT21"/>
    <property type="match status" value="1"/>
</dbReference>
<gene>
    <name evidence="3" type="ORF">PCL_00803</name>
</gene>
<dbReference type="Proteomes" id="UP000245956">
    <property type="component" value="Unassembled WGS sequence"/>
</dbReference>
<feature type="region of interest" description="Disordered" evidence="1">
    <location>
        <begin position="1"/>
        <end position="37"/>
    </location>
</feature>
<feature type="compositionally biased region" description="Basic residues" evidence="1">
    <location>
        <begin position="683"/>
        <end position="695"/>
    </location>
</feature>
<feature type="compositionally biased region" description="Polar residues" evidence="1">
    <location>
        <begin position="1248"/>
        <end position="1262"/>
    </location>
</feature>
<dbReference type="EMBL" id="LCWV01000011">
    <property type="protein sequence ID" value="PWI69891.1"/>
    <property type="molecule type" value="Genomic_DNA"/>
</dbReference>
<feature type="compositionally biased region" description="Polar residues" evidence="1">
    <location>
        <begin position="799"/>
        <end position="808"/>
    </location>
</feature>
<evidence type="ECO:0000313" key="4">
    <source>
        <dbReference type="Proteomes" id="UP000245956"/>
    </source>
</evidence>
<accession>A0A2U3E5U8</accession>
<sequence length="1375" mass="148118">MATPRPHAPSPGCSVGWNGGPGQAMMSAPAQNQAPVDESGLQVRSMGLKVHYTFDKDSKVNCLARHPHTLQVRTVPVDETSSIGIVDLRACIHAIMDCSPELANSDTDYSIYAVDYSEPNTPLVGQGMLSRALDSLRGNGAPPKMVIGRVTKNLLAMFSGGNKETLEVKLTLSEAKPVRQHGYEAMTPQDMNMNAQQSIPVQHHTMQMEHQDAEHQYMERPSEQAMTPLGTSEWDSFMRSNPQLGHTAQVARIASPVYSQGRAPMPNLSDAPSRRNLPPNVQPGSQGQFPVPNDQGPSRPQTGYQQAMSPAANEIQRVAPIPVEPSEQPSRPASRPSSRASSRTRTKKPPTGRPRGRPRKRPADGNTSGAEEPVTEGEEAQPKKRAKTTKATVVESKAPVNPFATGPESLRVVASTSGSLRNFRPLASSTNEAPGSHLQEVPRAPTPVPEGGPFGGASGRNQNASKLRRESTLSQQHAASVYAESRLQPLSPGQEDGRSPESVAITPFSDGSTPDISSSPPMQRRPPMIRSSPPASSPILPPMPTRAEDEPPVSSLVNDELEDLFGEEPVQTAAKGNESSRSATGKPNAPTRAHGVPIQIFQMQDGPEGQDLVFLRSINGAPLPNHAPAPYREQAVSGYPPVYQGAPHEVGAPQAPPRQFPPVPPPSSDAPTLPPLKDEPAPKRKRAPAKRKPKTKTPAVPAQAIMQPTPPPTTDAARPTSPVRNQISQSDASPNLGADPEPMQGIVQSNDMGDGAALVAPNQTSPEAASPRETSPQQQTKASNEPQKQPAQAPRPTKSRTLARSQSAGALALPQVPASEPAGPSSLSQSTVAHPDPPAPTMLKRAASSGPLALPMPASDPVGPGSSNLRVSELHLPEPEPSNSFLPPVSSPPTRSNKNIVKKNAIKQRLEQAINAGELPPFCTNCGNIETPTWRKIWVQDQEGPLPEGVEFSEKPGMITAFDVVERDENDKVVKYRVIKKSLAPKEDKAPWQEFLLCNPCGIWLCKSKVHRPRDRWDKDFERLGQERRRKGTGRTVPRPKKPRSKSDLQSNLTSEAYLPTDGLGPMEPSSPKLPEPDLPQMDAPQEESQDAVTRATSVDAVSNPGSTHSRGSGTAKSPIDLAFDEAVGSTKRLLFPSPRKDGEMKVLGEVDVNIVQISDEFQRLKQFVQEEKENSAEEADQGSDEYDSLFRSPVIRPSTPPPVAKPNASTGPFKTPTRPTPSHRPITRSVTRSASKSLRSGRLLMESPSQALALPQQTPSKTPRGGLGVPGSVSVRRSPRNHQGAFGETPISRTINEAFSEFSDPVHFDMSDNMDMSLLPALDMTSEMMDYYAIFSTDGMMPSSPSQSRFEFNDSARDPSQWPMDNSAPDPGDI</sequence>
<dbReference type="GO" id="GO:0008270">
    <property type="term" value="F:zinc ion binding"/>
    <property type="evidence" value="ECO:0007669"/>
    <property type="project" value="InterPro"/>
</dbReference>
<feature type="compositionally biased region" description="Pro residues" evidence="1">
    <location>
        <begin position="654"/>
        <end position="674"/>
    </location>
</feature>
<feature type="region of interest" description="Disordered" evidence="1">
    <location>
        <begin position="322"/>
        <end position="409"/>
    </location>
</feature>
<dbReference type="GO" id="GO:0006357">
    <property type="term" value="P:regulation of transcription by RNA polymerase II"/>
    <property type="evidence" value="ECO:0007669"/>
    <property type="project" value="TreeGrafter"/>
</dbReference>
<evidence type="ECO:0000313" key="3">
    <source>
        <dbReference type="EMBL" id="PWI69891.1"/>
    </source>
</evidence>
<comment type="caution">
    <text evidence="3">The sequence shown here is derived from an EMBL/GenBank/DDBJ whole genome shotgun (WGS) entry which is preliminary data.</text>
</comment>
<feature type="region of interest" description="Disordered" evidence="1">
    <location>
        <begin position="624"/>
        <end position="900"/>
    </location>
</feature>
<feature type="compositionally biased region" description="Low complexity" evidence="1">
    <location>
        <begin position="324"/>
        <end position="341"/>
    </location>
</feature>
<feature type="region of interest" description="Disordered" evidence="1">
    <location>
        <begin position="422"/>
        <end position="596"/>
    </location>
</feature>